<reference evidence="10 11" key="2">
    <citation type="submission" date="2019-05" db="EMBL/GenBank/DDBJ databases">
        <title>Genome evolution of the obligate endosymbiont Buchnera aphidicola.</title>
        <authorList>
            <person name="Moran N.A."/>
        </authorList>
    </citation>
    <scope>NUCLEOTIDE SEQUENCE [LARGE SCALE GENOMIC DNA]</scope>
    <source>
        <strain evidence="10 11">Ala</strain>
    </source>
</reference>
<comment type="subunit">
    <text evidence="7">Contains catalytic and regulatory chains.</text>
</comment>
<name>A0A4D6XS99_9GAMM</name>
<keyword evidence="4 7" id="KW-0479">Metal-binding</keyword>
<dbReference type="InterPro" id="IPR002801">
    <property type="entry name" value="Asp_carbamoylTrfase_reg"/>
</dbReference>
<dbReference type="Pfam" id="PF01948">
    <property type="entry name" value="PyrI"/>
    <property type="match status" value="1"/>
</dbReference>
<dbReference type="InterPro" id="IPR036793">
    <property type="entry name" value="Asp_carbatrfase_reg_N_sf"/>
</dbReference>
<dbReference type="Gene3D" id="2.30.30.20">
    <property type="entry name" value="Aspartate carbamoyltransferase regulatory subunit, C-terminal domain"/>
    <property type="match status" value="1"/>
</dbReference>
<dbReference type="GO" id="GO:0016740">
    <property type="term" value="F:transferase activity"/>
    <property type="evidence" value="ECO:0007669"/>
    <property type="project" value="UniProtKB-KW"/>
</dbReference>
<evidence type="ECO:0000256" key="7">
    <source>
        <dbReference type="HAMAP-Rule" id="MF_00002"/>
    </source>
</evidence>
<dbReference type="HAMAP" id="MF_00002">
    <property type="entry name" value="Asp_carb_tr_reg"/>
    <property type="match status" value="1"/>
</dbReference>
<keyword evidence="5 7" id="KW-0862">Zinc</keyword>
<dbReference type="NCBIfam" id="TIGR00240">
    <property type="entry name" value="ATCase_reg"/>
    <property type="match status" value="1"/>
</dbReference>
<feature type="binding site" evidence="7">
    <location>
        <position position="113"/>
    </location>
    <ligand>
        <name>Zn(2+)</name>
        <dbReference type="ChEBI" id="CHEBI:29105"/>
    </ligand>
</feature>
<proteinExistence type="inferred from homology"/>
<dbReference type="InterPro" id="IPR036792">
    <property type="entry name" value="Asp_carbatrfase_reg_C_sf"/>
</dbReference>
<feature type="binding site" evidence="7">
    <location>
        <position position="108"/>
    </location>
    <ligand>
        <name>Zn(2+)</name>
        <dbReference type="ChEBI" id="CHEBI:29105"/>
    </ligand>
</feature>
<feature type="domain" description="Aspartate carbamoyltransferase regulatory subunit C-terminal" evidence="9">
    <location>
        <begin position="101"/>
        <end position="150"/>
    </location>
</feature>
<evidence type="ECO:0000256" key="1">
    <source>
        <dbReference type="ARBA" id="ARBA00002565"/>
    </source>
</evidence>
<dbReference type="GO" id="GO:0046872">
    <property type="term" value="F:metal ion binding"/>
    <property type="evidence" value="ECO:0007669"/>
    <property type="project" value="UniProtKB-KW"/>
</dbReference>
<feature type="binding site" evidence="7">
    <location>
        <position position="141"/>
    </location>
    <ligand>
        <name>Zn(2+)</name>
        <dbReference type="ChEBI" id="CHEBI:29105"/>
    </ligand>
</feature>
<keyword evidence="6 7" id="KW-0665">Pyrimidine biosynthesis</keyword>
<evidence type="ECO:0000256" key="6">
    <source>
        <dbReference type="ARBA" id="ARBA00022975"/>
    </source>
</evidence>
<dbReference type="GO" id="GO:0006221">
    <property type="term" value="P:pyrimidine nucleotide biosynthetic process"/>
    <property type="evidence" value="ECO:0007669"/>
    <property type="project" value="UniProtKB-UniRule"/>
</dbReference>
<evidence type="ECO:0000313" key="11">
    <source>
        <dbReference type="Proteomes" id="UP000298660"/>
    </source>
</evidence>
<dbReference type="GO" id="GO:0006207">
    <property type="term" value="P:'de novo' pyrimidine nucleobase biosynthetic process"/>
    <property type="evidence" value="ECO:0007669"/>
    <property type="project" value="InterPro"/>
</dbReference>
<evidence type="ECO:0000256" key="4">
    <source>
        <dbReference type="ARBA" id="ARBA00022723"/>
    </source>
</evidence>
<dbReference type="InterPro" id="IPR020542">
    <property type="entry name" value="Asp_carbamoyltrfase_reg_C"/>
</dbReference>
<comment type="cofactor">
    <cofactor evidence="7">
        <name>Zn(2+)</name>
        <dbReference type="ChEBI" id="CHEBI:29105"/>
    </cofactor>
    <text evidence="7">Binds 1 zinc ion per subunit.</text>
</comment>
<dbReference type="Pfam" id="PF02748">
    <property type="entry name" value="PyrI_C"/>
    <property type="match status" value="1"/>
</dbReference>
<dbReference type="GO" id="GO:0009347">
    <property type="term" value="C:aspartate carbamoyltransferase complex"/>
    <property type="evidence" value="ECO:0007669"/>
    <property type="project" value="InterPro"/>
</dbReference>
<reference evidence="10 11" key="1">
    <citation type="submission" date="2018-12" db="EMBL/GenBank/DDBJ databases">
        <authorList>
            <person name="Chong R.A."/>
        </authorList>
    </citation>
    <scope>NUCLEOTIDE SEQUENCE [LARGE SCALE GENOMIC DNA]</scope>
    <source>
        <strain evidence="10 11">Ala</strain>
    </source>
</reference>
<dbReference type="PANTHER" id="PTHR35805">
    <property type="entry name" value="ASPARTATE CARBAMOYLTRANSFERASE REGULATORY CHAIN"/>
    <property type="match status" value="1"/>
</dbReference>
<dbReference type="Gene3D" id="3.30.70.140">
    <property type="entry name" value="Aspartate carbamoyltransferase regulatory subunit, N-terminal domain"/>
    <property type="match status" value="1"/>
</dbReference>
<dbReference type="RefSeq" id="WP_158339550.1">
    <property type="nucleotide sequence ID" value="NZ_CP034891.1"/>
</dbReference>
<protein>
    <recommendedName>
        <fullName evidence="3 7">Aspartate carbamoyltransferase regulatory chain</fullName>
    </recommendedName>
</protein>
<accession>A0A4D6XS99</accession>
<dbReference type="InterPro" id="IPR020545">
    <property type="entry name" value="Asp_carbamoyltransf_reg_N"/>
</dbReference>
<sequence>MEINKLQVEAIKSGSVIDHIPAHIGFKLLSLFRFTETEKRITIGLNLPSKKLGKKDIIKIENTFLSDDQINQLAIYAPHATVNYINEYNLVGKVFPTLPEKIDKILICPNSNCVSNNNLITSSFIFKKDQFSNMNLKCKYCEKEFSKNIVLSYQ</sequence>
<gene>
    <name evidence="7" type="primary">pyrI</name>
    <name evidence="10" type="ORF">D9V61_01885</name>
</gene>
<evidence type="ECO:0000256" key="2">
    <source>
        <dbReference type="ARBA" id="ARBA00010498"/>
    </source>
</evidence>
<dbReference type="Proteomes" id="UP000298660">
    <property type="component" value="Chromosome"/>
</dbReference>
<dbReference type="SUPFAM" id="SSF54893">
    <property type="entry name" value="Aspartate carbamoyltransferase, Regulatory-chain, N-terminal domain"/>
    <property type="match status" value="1"/>
</dbReference>
<dbReference type="PANTHER" id="PTHR35805:SF1">
    <property type="entry name" value="ASPARTATE CARBAMOYLTRANSFERASE REGULATORY CHAIN"/>
    <property type="match status" value="1"/>
</dbReference>
<dbReference type="SUPFAM" id="SSF57825">
    <property type="entry name" value="Aspartate carbamoyltransferase, Regulatory-chain, C-terminal domain"/>
    <property type="match status" value="1"/>
</dbReference>
<dbReference type="EMBL" id="CP034891">
    <property type="protein sequence ID" value="QCI17764.1"/>
    <property type="molecule type" value="Genomic_DNA"/>
</dbReference>
<keyword evidence="10" id="KW-0808">Transferase</keyword>
<feature type="binding site" evidence="7">
    <location>
        <position position="138"/>
    </location>
    <ligand>
        <name>Zn(2+)</name>
        <dbReference type="ChEBI" id="CHEBI:29105"/>
    </ligand>
</feature>
<evidence type="ECO:0000256" key="3">
    <source>
        <dbReference type="ARBA" id="ARBA00021764"/>
    </source>
</evidence>
<evidence type="ECO:0000259" key="8">
    <source>
        <dbReference type="Pfam" id="PF01948"/>
    </source>
</evidence>
<comment type="similarity">
    <text evidence="2 7">Belongs to the PyrI family.</text>
</comment>
<feature type="domain" description="Aspartate carbamoyltransferase regulatory subunit N-terminal" evidence="8">
    <location>
        <begin position="6"/>
        <end position="94"/>
    </location>
</feature>
<evidence type="ECO:0000313" key="10">
    <source>
        <dbReference type="EMBL" id="QCI17764.1"/>
    </source>
</evidence>
<evidence type="ECO:0000256" key="5">
    <source>
        <dbReference type="ARBA" id="ARBA00022833"/>
    </source>
</evidence>
<organism evidence="10 11">
    <name type="scientific">Buchnera aphidicola</name>
    <name type="common">Acyrthosiphon lactucae</name>
    <dbReference type="NCBI Taxonomy" id="1241832"/>
    <lineage>
        <taxon>Bacteria</taxon>
        <taxon>Pseudomonadati</taxon>
        <taxon>Pseudomonadota</taxon>
        <taxon>Gammaproteobacteria</taxon>
        <taxon>Enterobacterales</taxon>
        <taxon>Erwiniaceae</taxon>
        <taxon>Buchnera</taxon>
    </lineage>
</organism>
<comment type="function">
    <text evidence="1 7">Involved in allosteric regulation of aspartate carbamoyltransferase.</text>
</comment>
<dbReference type="AlphaFoldDB" id="A0A4D6XS99"/>
<dbReference type="OrthoDB" id="5599321at2"/>
<evidence type="ECO:0000259" key="9">
    <source>
        <dbReference type="Pfam" id="PF02748"/>
    </source>
</evidence>